<evidence type="ECO:0000256" key="3">
    <source>
        <dbReference type="ARBA" id="ARBA00022989"/>
    </source>
</evidence>
<feature type="transmembrane region" description="Helical" evidence="5">
    <location>
        <begin position="58"/>
        <end position="83"/>
    </location>
</feature>
<accession>A0A9P7FXV2</accession>
<evidence type="ECO:0000256" key="5">
    <source>
        <dbReference type="RuleBase" id="RU362022"/>
    </source>
</evidence>
<evidence type="ECO:0000313" key="7">
    <source>
        <dbReference type="Proteomes" id="UP000717328"/>
    </source>
</evidence>
<keyword evidence="4 5" id="KW-0472">Membrane</keyword>
<keyword evidence="7" id="KW-1185">Reference proteome</keyword>
<dbReference type="EMBL" id="JABCKI010005726">
    <property type="protein sequence ID" value="KAG5639260.1"/>
    <property type="molecule type" value="Genomic_DNA"/>
</dbReference>
<keyword evidence="5" id="KW-0949">S-adenosyl-L-methionine</keyword>
<dbReference type="AlphaFoldDB" id="A0A9P7FXV2"/>
<comment type="caution">
    <text evidence="5">Lacks conserved residue(s) required for the propagation of feature annotation.</text>
</comment>
<evidence type="ECO:0000256" key="1">
    <source>
        <dbReference type="ARBA" id="ARBA00004141"/>
    </source>
</evidence>
<gene>
    <name evidence="6" type="ORF">H0H81_004921</name>
</gene>
<dbReference type="OrthoDB" id="422086at2759"/>
<dbReference type="InterPro" id="IPR007269">
    <property type="entry name" value="ICMT_MeTrfase"/>
</dbReference>
<dbReference type="Pfam" id="PF04140">
    <property type="entry name" value="ICMT"/>
    <property type="match status" value="1"/>
</dbReference>
<keyword evidence="5" id="KW-0489">Methyltransferase</keyword>
<comment type="subcellular location">
    <subcellularLocation>
        <location evidence="5">Endoplasmic reticulum membrane</location>
        <topology evidence="5">Multi-pass membrane protein</topology>
    </subcellularLocation>
    <subcellularLocation>
        <location evidence="1">Membrane</location>
        <topology evidence="1">Multi-pass membrane protein</topology>
    </subcellularLocation>
</comment>
<comment type="caution">
    <text evidence="6">The sequence shown here is derived from an EMBL/GenBank/DDBJ whole genome shotgun (WGS) entry which is preliminary data.</text>
</comment>
<dbReference type="EC" id="2.1.1.100" evidence="5"/>
<protein>
    <recommendedName>
        <fullName evidence="5">Protein-S-isoprenylcysteine O-methyltransferase</fullName>
        <ecNumber evidence="5">2.1.1.100</ecNumber>
    </recommendedName>
</protein>
<dbReference type="PANTHER" id="PTHR12714:SF9">
    <property type="entry name" value="PROTEIN-S-ISOPRENYLCYSTEINE O-METHYLTRANSFERASE"/>
    <property type="match status" value="1"/>
</dbReference>
<dbReference type="GO" id="GO:0032259">
    <property type="term" value="P:methylation"/>
    <property type="evidence" value="ECO:0007669"/>
    <property type="project" value="UniProtKB-KW"/>
</dbReference>
<dbReference type="Proteomes" id="UP000717328">
    <property type="component" value="Unassembled WGS sequence"/>
</dbReference>
<evidence type="ECO:0000256" key="4">
    <source>
        <dbReference type="ARBA" id="ARBA00023136"/>
    </source>
</evidence>
<comment type="catalytic activity">
    <reaction evidence="5">
        <text>[protein]-C-terminal S-[(2E,6E)-farnesyl]-L-cysteine + S-adenosyl-L-methionine = [protein]-C-terminal S-[(2E,6E)-farnesyl]-L-cysteine methyl ester + S-adenosyl-L-homocysteine</text>
        <dbReference type="Rhea" id="RHEA:21672"/>
        <dbReference type="Rhea" id="RHEA-COMP:12125"/>
        <dbReference type="Rhea" id="RHEA-COMP:12126"/>
        <dbReference type="ChEBI" id="CHEBI:57856"/>
        <dbReference type="ChEBI" id="CHEBI:59789"/>
        <dbReference type="ChEBI" id="CHEBI:90510"/>
        <dbReference type="ChEBI" id="CHEBI:90511"/>
        <dbReference type="EC" id="2.1.1.100"/>
    </reaction>
</comment>
<reference evidence="6" key="1">
    <citation type="submission" date="2021-02" db="EMBL/GenBank/DDBJ databases">
        <authorList>
            <person name="Nieuwenhuis M."/>
            <person name="Van De Peppel L.J.J."/>
        </authorList>
    </citation>
    <scope>NUCLEOTIDE SEQUENCE</scope>
    <source>
        <strain evidence="6">D49</strain>
    </source>
</reference>
<keyword evidence="2 5" id="KW-0812">Transmembrane</keyword>
<dbReference type="Gene3D" id="1.20.120.1630">
    <property type="match status" value="1"/>
</dbReference>
<evidence type="ECO:0000256" key="2">
    <source>
        <dbReference type="ARBA" id="ARBA00022692"/>
    </source>
</evidence>
<comment type="similarity">
    <text evidence="5">Belongs to the class VI-like SAM-binding methyltransferase superfamily. Isoprenylcysteine carboxyl methyltransferase family.</text>
</comment>
<dbReference type="PANTHER" id="PTHR12714">
    <property type="entry name" value="PROTEIN-S ISOPRENYLCYSTEINE O-METHYLTRANSFERASE"/>
    <property type="match status" value="1"/>
</dbReference>
<organism evidence="6 7">
    <name type="scientific">Sphagnurus paluster</name>
    <dbReference type="NCBI Taxonomy" id="117069"/>
    <lineage>
        <taxon>Eukaryota</taxon>
        <taxon>Fungi</taxon>
        <taxon>Dikarya</taxon>
        <taxon>Basidiomycota</taxon>
        <taxon>Agaricomycotina</taxon>
        <taxon>Agaricomycetes</taxon>
        <taxon>Agaricomycetidae</taxon>
        <taxon>Agaricales</taxon>
        <taxon>Tricholomatineae</taxon>
        <taxon>Lyophyllaceae</taxon>
        <taxon>Sphagnurus</taxon>
    </lineage>
</organism>
<sequence>MDSETSERIEETLKQRVEEIEKSQAQSAPQQHPLLTIPVATQAPHGNIPNTPLASSTVAFLLGGLFFLGFVTFALGGFTTYWWTTAQLGFFVAAWAGFHWGEFAVTAGWNLEKCSVDSYLLDNGAMYHVANGAALTEYLISLYFWPHLKTNRYVTATGIALVMFGQLLRSAAMIHASTNFSHAVAYSKRKTHTLVTDGVYAGRKVFD</sequence>
<dbReference type="GO" id="GO:0004671">
    <property type="term" value="F:protein C-terminal S-isoprenylcysteine carboxyl O-methyltransferase activity"/>
    <property type="evidence" value="ECO:0007669"/>
    <property type="project" value="UniProtKB-EC"/>
</dbReference>
<keyword evidence="3 5" id="KW-1133">Transmembrane helix</keyword>
<feature type="transmembrane region" description="Helical" evidence="5">
    <location>
        <begin position="125"/>
        <end position="145"/>
    </location>
</feature>
<evidence type="ECO:0000313" key="6">
    <source>
        <dbReference type="EMBL" id="KAG5639260.1"/>
    </source>
</evidence>
<name>A0A9P7FXV2_9AGAR</name>
<keyword evidence="5" id="KW-0808">Transferase</keyword>
<reference evidence="6" key="2">
    <citation type="submission" date="2021-10" db="EMBL/GenBank/DDBJ databases">
        <title>Phylogenomics reveals ancestral predisposition of the termite-cultivated fungus Termitomyces towards a domesticated lifestyle.</title>
        <authorList>
            <person name="Auxier B."/>
            <person name="Grum-Grzhimaylo A."/>
            <person name="Cardenas M.E."/>
            <person name="Lodge J.D."/>
            <person name="Laessoe T."/>
            <person name="Pedersen O."/>
            <person name="Smith M.E."/>
            <person name="Kuyper T.W."/>
            <person name="Franco-Molano E.A."/>
            <person name="Baroni T.J."/>
            <person name="Aanen D.K."/>
        </authorList>
    </citation>
    <scope>NUCLEOTIDE SEQUENCE</scope>
    <source>
        <strain evidence="6">D49</strain>
    </source>
</reference>
<dbReference type="GO" id="GO:0005789">
    <property type="term" value="C:endoplasmic reticulum membrane"/>
    <property type="evidence" value="ECO:0007669"/>
    <property type="project" value="UniProtKB-SubCell"/>
</dbReference>
<proteinExistence type="inferred from homology"/>
<keyword evidence="5" id="KW-0256">Endoplasmic reticulum</keyword>